<evidence type="ECO:0000313" key="3">
    <source>
        <dbReference type="EMBL" id="KAJ2901415.1"/>
    </source>
</evidence>
<dbReference type="EMBL" id="JAKWBI020000153">
    <property type="protein sequence ID" value="KAJ2901415.1"/>
    <property type="molecule type" value="Genomic_DNA"/>
</dbReference>
<evidence type="ECO:0000313" key="4">
    <source>
        <dbReference type="Proteomes" id="UP001201980"/>
    </source>
</evidence>
<feature type="chain" id="PRO_5042094223" evidence="2">
    <location>
        <begin position="32"/>
        <end position="480"/>
    </location>
</feature>
<dbReference type="AlphaFoldDB" id="A0AAD5WRN0"/>
<feature type="signal peptide" evidence="2">
    <location>
        <begin position="1"/>
        <end position="31"/>
    </location>
</feature>
<name>A0AAD5WRN0_9PEZI</name>
<protein>
    <submittedName>
        <fullName evidence="3">Uncharacterized protein</fullName>
    </submittedName>
</protein>
<accession>A0AAD5WRN0</accession>
<keyword evidence="2" id="KW-0732">Signal</keyword>
<dbReference type="Proteomes" id="UP001201980">
    <property type="component" value="Unassembled WGS sequence"/>
</dbReference>
<keyword evidence="4" id="KW-1185">Reference proteome</keyword>
<sequence>MVLPRYRASTILHLVAAVALLSSSSYHQCHASPAPTKTADPVPVEVREAGSAEAAIPTDFLLAKRVEDYQIAGYTRLGSKKNLVALLANRSALAIFPPPPPPPPTLPAPLFDFFSLSLSLSLSLSSPFPYQSQAVHDQANPSCPPPSPSAATTCSYGCATGKSYTTTGTLGCCQNAESVCNPYVECIERTRLVDRLGKTWSCISTAVCATAHVAEYLDVAPDHVYIQCYSTPEPQTIYRHHYSRLETESSATAAGGGAGAEETKEVEVGEEEAQAVRTDGAESGGDGDGKEDAGGDGTDGSADGDASGGEGGGGLTREEKIALGCGISIPMAGLILAWLTYRQAKKGSSTSSSSSSSADGGEEGPKSGFVFKIFRNSPGSGTVFGRSNKKPKKKMDGVLGTRMGMGASGGGGRGRGGRGGGGGKYTELEDTEVVYSGDEGKRYSNWDPGHVGSPGGGIITDGGMEGMQPASSGDEIGFRM</sequence>
<feature type="region of interest" description="Disordered" evidence="1">
    <location>
        <begin position="249"/>
        <end position="315"/>
    </location>
</feature>
<comment type="caution">
    <text evidence="3">The sequence shown here is derived from an EMBL/GenBank/DDBJ whole genome shotgun (WGS) entry which is preliminary data.</text>
</comment>
<organism evidence="3 4">
    <name type="scientific">Zalerion maritima</name>
    <dbReference type="NCBI Taxonomy" id="339359"/>
    <lineage>
        <taxon>Eukaryota</taxon>
        <taxon>Fungi</taxon>
        <taxon>Dikarya</taxon>
        <taxon>Ascomycota</taxon>
        <taxon>Pezizomycotina</taxon>
        <taxon>Sordariomycetes</taxon>
        <taxon>Lulworthiomycetidae</taxon>
        <taxon>Lulworthiales</taxon>
        <taxon>Lulworthiaceae</taxon>
        <taxon>Zalerion</taxon>
    </lineage>
</organism>
<feature type="compositionally biased region" description="Low complexity" evidence="1">
    <location>
        <begin position="348"/>
        <end position="357"/>
    </location>
</feature>
<evidence type="ECO:0000256" key="1">
    <source>
        <dbReference type="SAM" id="MobiDB-lite"/>
    </source>
</evidence>
<gene>
    <name evidence="3" type="ORF">MKZ38_001897</name>
</gene>
<proteinExistence type="predicted"/>
<feature type="compositionally biased region" description="Gly residues" evidence="1">
    <location>
        <begin position="406"/>
        <end position="424"/>
    </location>
</feature>
<feature type="compositionally biased region" description="Gly residues" evidence="1">
    <location>
        <begin position="306"/>
        <end position="315"/>
    </location>
</feature>
<feature type="region of interest" description="Disordered" evidence="1">
    <location>
        <begin position="347"/>
        <end position="426"/>
    </location>
</feature>
<evidence type="ECO:0000256" key="2">
    <source>
        <dbReference type="SAM" id="SignalP"/>
    </source>
</evidence>
<reference evidence="3" key="1">
    <citation type="submission" date="2022-07" db="EMBL/GenBank/DDBJ databases">
        <title>Draft genome sequence of Zalerion maritima ATCC 34329, a (micro)plastics degrading marine fungus.</title>
        <authorList>
            <person name="Paco A."/>
            <person name="Goncalves M.F.M."/>
            <person name="Rocha-Santos T.A.P."/>
            <person name="Alves A."/>
        </authorList>
    </citation>
    <scope>NUCLEOTIDE SEQUENCE</scope>
    <source>
        <strain evidence="3">ATCC 34329</strain>
    </source>
</reference>